<proteinExistence type="predicted"/>
<keyword evidence="3" id="KW-1185">Reference proteome</keyword>
<dbReference type="SUPFAM" id="SSF50969">
    <property type="entry name" value="YVTN repeat-like/Quinoprotein amine dehydrogenase"/>
    <property type="match status" value="1"/>
</dbReference>
<dbReference type="InterPro" id="IPR008311">
    <property type="entry name" value="UCP028101"/>
</dbReference>
<dbReference type="RefSeq" id="WP_123095591.1">
    <property type="nucleotide sequence ID" value="NZ_RIZG01000004.1"/>
</dbReference>
<keyword evidence="1" id="KW-0732">Signal</keyword>
<dbReference type="NCBIfam" id="TIGR01409">
    <property type="entry name" value="TAT_signal_seq"/>
    <property type="match status" value="1"/>
</dbReference>
<protein>
    <submittedName>
        <fullName evidence="2">DUF1513 domain-containing protein</fullName>
    </submittedName>
</protein>
<dbReference type="InterPro" id="IPR019546">
    <property type="entry name" value="TAT_signal_bac_arc"/>
</dbReference>
<sequence length="372" mass="41433">MWSRRDFLKLTGAAIAAPSWASLYSYQDHQSQADQHHYASAFTTGSNHHGFGLFDESGQLVWSTRLPDRAHAPVVHPQQSIVGIVARRPGFFMDFFDLTSRQHLLRVTPSQHHHFYGHALFNANGTQLISQENHYPTGQGKIVIRDWPTGDIIRSFSSNGIGPHESVRFNGNQLIVANGGLKTHPDNDRRILNLDTMAPNVSYLSLESGRVLHCVSHNEHHQLSIRHLDVNPHGVVALGFQYQGDVRDKVPLVGLSQLNAPTLTYLPMPEPIRLRFKQYCGSVCFDTSGEILAVSSPRGGLVAYWHLPSNNFIGITNASDVCGLSATSQPYEFLMTTGTGSQIKANPVQNTHNLINKHTNYQWDNHLLKINA</sequence>
<evidence type="ECO:0000313" key="2">
    <source>
        <dbReference type="EMBL" id="RNF51078.1"/>
    </source>
</evidence>
<dbReference type="Pfam" id="PF07433">
    <property type="entry name" value="DUF1513"/>
    <property type="match status" value="1"/>
</dbReference>
<name>A0A3M8Q4N6_9GAMM</name>
<dbReference type="AlphaFoldDB" id="A0A3M8Q4N6"/>
<dbReference type="InterPro" id="IPR006311">
    <property type="entry name" value="TAT_signal"/>
</dbReference>
<reference evidence="2 3" key="1">
    <citation type="journal article" date="2012" name="Int. J. Syst. Evol. Microbiol.">
        <title>Marinomonas hwangdonensis sp. nov., isolated from seawater.</title>
        <authorList>
            <person name="Jung Y.T."/>
            <person name="Oh T.K."/>
            <person name="Yoon J.H."/>
        </authorList>
    </citation>
    <scope>NUCLEOTIDE SEQUENCE [LARGE SCALE GENOMIC DNA]</scope>
    <source>
        <strain evidence="2 3">HDW-15</strain>
    </source>
</reference>
<dbReference type="InterPro" id="IPR011044">
    <property type="entry name" value="Quino_amine_DH_bsu"/>
</dbReference>
<accession>A0A3M8Q4N6</accession>
<dbReference type="OrthoDB" id="5624218at2"/>
<comment type="caution">
    <text evidence="2">The sequence shown here is derived from an EMBL/GenBank/DDBJ whole genome shotgun (WGS) entry which is preliminary data.</text>
</comment>
<dbReference type="PROSITE" id="PS51318">
    <property type="entry name" value="TAT"/>
    <property type="match status" value="1"/>
</dbReference>
<dbReference type="Proteomes" id="UP000280507">
    <property type="component" value="Unassembled WGS sequence"/>
</dbReference>
<evidence type="ECO:0000313" key="3">
    <source>
        <dbReference type="Proteomes" id="UP000280507"/>
    </source>
</evidence>
<evidence type="ECO:0000256" key="1">
    <source>
        <dbReference type="ARBA" id="ARBA00022729"/>
    </source>
</evidence>
<organism evidence="2 3">
    <name type="scientific">Marinomonas hwangdonensis</name>
    <dbReference type="NCBI Taxonomy" id="1053647"/>
    <lineage>
        <taxon>Bacteria</taxon>
        <taxon>Pseudomonadati</taxon>
        <taxon>Pseudomonadota</taxon>
        <taxon>Gammaproteobacteria</taxon>
        <taxon>Oceanospirillales</taxon>
        <taxon>Oceanospirillaceae</taxon>
        <taxon>Marinomonas</taxon>
    </lineage>
</organism>
<dbReference type="PIRSF" id="PIRSF028101">
    <property type="entry name" value="UCP028101"/>
    <property type="match status" value="1"/>
</dbReference>
<gene>
    <name evidence="2" type="ORF">EBI00_08950</name>
</gene>
<dbReference type="EMBL" id="RIZG01000004">
    <property type="protein sequence ID" value="RNF51078.1"/>
    <property type="molecule type" value="Genomic_DNA"/>
</dbReference>